<reference evidence="2" key="1">
    <citation type="journal article" date="2023" name="Mol. Phylogenet. Evol.">
        <title>Genome-scale phylogeny and comparative genomics of the fungal order Sordariales.</title>
        <authorList>
            <person name="Hensen N."/>
            <person name="Bonometti L."/>
            <person name="Westerberg I."/>
            <person name="Brannstrom I.O."/>
            <person name="Guillou S."/>
            <person name="Cros-Aarteil S."/>
            <person name="Calhoun S."/>
            <person name="Haridas S."/>
            <person name="Kuo A."/>
            <person name="Mondo S."/>
            <person name="Pangilinan J."/>
            <person name="Riley R."/>
            <person name="LaButti K."/>
            <person name="Andreopoulos B."/>
            <person name="Lipzen A."/>
            <person name="Chen C."/>
            <person name="Yan M."/>
            <person name="Daum C."/>
            <person name="Ng V."/>
            <person name="Clum A."/>
            <person name="Steindorff A."/>
            <person name="Ohm R.A."/>
            <person name="Martin F."/>
            <person name="Silar P."/>
            <person name="Natvig D.O."/>
            <person name="Lalanne C."/>
            <person name="Gautier V."/>
            <person name="Ament-Velasquez S.L."/>
            <person name="Kruys A."/>
            <person name="Hutchinson M.I."/>
            <person name="Powell A.J."/>
            <person name="Barry K."/>
            <person name="Miller A.N."/>
            <person name="Grigoriev I.V."/>
            <person name="Debuchy R."/>
            <person name="Gladieux P."/>
            <person name="Hiltunen Thoren M."/>
            <person name="Johannesson H."/>
        </authorList>
    </citation>
    <scope>NUCLEOTIDE SEQUENCE</scope>
    <source>
        <strain evidence="2">CBS 731.68</strain>
    </source>
</reference>
<dbReference type="RefSeq" id="XP_062645727.1">
    <property type="nucleotide sequence ID" value="XM_062793319.1"/>
</dbReference>
<accession>A0AAN6Z1J4</accession>
<feature type="compositionally biased region" description="Pro residues" evidence="1">
    <location>
        <begin position="18"/>
        <end position="33"/>
    </location>
</feature>
<dbReference type="AlphaFoldDB" id="A0AAN6Z1J4"/>
<feature type="compositionally biased region" description="Low complexity" evidence="1">
    <location>
        <begin position="45"/>
        <end position="60"/>
    </location>
</feature>
<gene>
    <name evidence="2" type="ORF">N657DRAFT_647465</name>
</gene>
<reference evidence="2" key="2">
    <citation type="submission" date="2023-05" db="EMBL/GenBank/DDBJ databases">
        <authorList>
            <consortium name="Lawrence Berkeley National Laboratory"/>
            <person name="Steindorff A."/>
            <person name="Hensen N."/>
            <person name="Bonometti L."/>
            <person name="Westerberg I."/>
            <person name="Brannstrom I.O."/>
            <person name="Guillou S."/>
            <person name="Cros-Aarteil S."/>
            <person name="Calhoun S."/>
            <person name="Haridas S."/>
            <person name="Kuo A."/>
            <person name="Mondo S."/>
            <person name="Pangilinan J."/>
            <person name="Riley R."/>
            <person name="Labutti K."/>
            <person name="Andreopoulos B."/>
            <person name="Lipzen A."/>
            <person name="Chen C."/>
            <person name="Yanf M."/>
            <person name="Daum C."/>
            <person name="Ng V."/>
            <person name="Clum A."/>
            <person name="Ohm R."/>
            <person name="Martin F."/>
            <person name="Silar P."/>
            <person name="Natvig D."/>
            <person name="Lalanne C."/>
            <person name="Gautier V."/>
            <person name="Ament-Velasquez S.L."/>
            <person name="Kruys A."/>
            <person name="Hutchinson M.I."/>
            <person name="Powell A.J."/>
            <person name="Barry K."/>
            <person name="Miller A.N."/>
            <person name="Grigoriev I.V."/>
            <person name="Debuchy R."/>
            <person name="Gladieux P."/>
            <person name="Thoren M.H."/>
            <person name="Johannesson H."/>
        </authorList>
    </citation>
    <scope>NUCLEOTIDE SEQUENCE</scope>
    <source>
        <strain evidence="2">CBS 731.68</strain>
    </source>
</reference>
<name>A0AAN6Z1J4_9PEZI</name>
<feature type="compositionally biased region" description="Low complexity" evidence="1">
    <location>
        <begin position="88"/>
        <end position="100"/>
    </location>
</feature>
<dbReference type="GeneID" id="87830088"/>
<proteinExistence type="predicted"/>
<dbReference type="Proteomes" id="UP001302602">
    <property type="component" value="Unassembled WGS sequence"/>
</dbReference>
<feature type="region of interest" description="Disordered" evidence="1">
    <location>
        <begin position="1"/>
        <end position="134"/>
    </location>
</feature>
<keyword evidence="3" id="KW-1185">Reference proteome</keyword>
<protein>
    <submittedName>
        <fullName evidence="2">Uncharacterized protein</fullName>
    </submittedName>
</protein>
<dbReference type="EMBL" id="MU853232">
    <property type="protein sequence ID" value="KAK4121956.1"/>
    <property type="molecule type" value="Genomic_DNA"/>
</dbReference>
<feature type="compositionally biased region" description="Low complexity" evidence="1">
    <location>
        <begin position="182"/>
        <end position="194"/>
    </location>
</feature>
<feature type="region of interest" description="Disordered" evidence="1">
    <location>
        <begin position="167"/>
        <end position="194"/>
    </location>
</feature>
<sequence length="194" mass="19812">MFLPPSRSPTARLAQGKPPTPASPPRPAAPTPDAPKKPGVRQGQPTPAKSAPAKSATAKPARPPKSTKEPKPKAQPRTKTVKPTPGPAAARTTRYNTRAASAKRKRGADEPPAVAVAATDQARGPKATKTPWSRAKAATTVSYAEPLVRGAPPRQEVVKKLAPAIKKKTWGGSGGGGGDGVGVRLSGAGTRRGA</sequence>
<evidence type="ECO:0000313" key="2">
    <source>
        <dbReference type="EMBL" id="KAK4121956.1"/>
    </source>
</evidence>
<comment type="caution">
    <text evidence="2">The sequence shown here is derived from an EMBL/GenBank/DDBJ whole genome shotgun (WGS) entry which is preliminary data.</text>
</comment>
<evidence type="ECO:0000313" key="3">
    <source>
        <dbReference type="Proteomes" id="UP001302602"/>
    </source>
</evidence>
<feature type="compositionally biased region" description="Gly residues" evidence="1">
    <location>
        <begin position="171"/>
        <end position="181"/>
    </location>
</feature>
<organism evidence="2 3">
    <name type="scientific">Parathielavia appendiculata</name>
    <dbReference type="NCBI Taxonomy" id="2587402"/>
    <lineage>
        <taxon>Eukaryota</taxon>
        <taxon>Fungi</taxon>
        <taxon>Dikarya</taxon>
        <taxon>Ascomycota</taxon>
        <taxon>Pezizomycotina</taxon>
        <taxon>Sordariomycetes</taxon>
        <taxon>Sordariomycetidae</taxon>
        <taxon>Sordariales</taxon>
        <taxon>Chaetomiaceae</taxon>
        <taxon>Parathielavia</taxon>
    </lineage>
</organism>
<evidence type="ECO:0000256" key="1">
    <source>
        <dbReference type="SAM" id="MobiDB-lite"/>
    </source>
</evidence>